<dbReference type="FunFam" id="3.40.640.10:FF:000006">
    <property type="entry name" value="5-aminolevulinate synthase, mitochondrial"/>
    <property type="match status" value="1"/>
</dbReference>
<evidence type="ECO:0000313" key="8">
    <source>
        <dbReference type="EMBL" id="ASJ74086.1"/>
    </source>
</evidence>
<dbReference type="GO" id="GO:0019518">
    <property type="term" value="P:L-threonine catabolic process to glycine"/>
    <property type="evidence" value="ECO:0007669"/>
    <property type="project" value="UniProtKB-UniRule"/>
</dbReference>
<feature type="modified residue" description="N6-(pyridoxal phosphate)lysine" evidence="6">
    <location>
        <position position="248"/>
    </location>
</feature>
<comment type="cofactor">
    <cofactor evidence="6">
        <name>pyridoxal 5'-phosphate</name>
        <dbReference type="ChEBI" id="CHEBI:597326"/>
    </cofactor>
    <text evidence="6">Binds 1 pyridoxal phosphate per subunit.</text>
</comment>
<keyword evidence="4 6" id="KW-0663">Pyridoxal phosphate</keyword>
<dbReference type="SUPFAM" id="SSF53383">
    <property type="entry name" value="PLP-dependent transferases"/>
    <property type="match status" value="1"/>
</dbReference>
<comment type="caution">
    <text evidence="6">Lacks conserved residue(s) required for the propagation of feature annotation.</text>
</comment>
<feature type="binding site" evidence="6">
    <location>
        <begin position="278"/>
        <end position="279"/>
    </location>
    <ligand>
        <name>pyridoxal 5'-phosphate</name>
        <dbReference type="ChEBI" id="CHEBI:597326"/>
        <note>ligand shared between dimeric partners</note>
    </ligand>
</feature>
<reference evidence="8 9" key="1">
    <citation type="submission" date="2016-12" db="EMBL/GenBank/DDBJ databases">
        <authorList>
            <person name="Song W.-J."/>
            <person name="Kurnit D.M."/>
        </authorList>
    </citation>
    <scope>NUCLEOTIDE SEQUENCE [LARGE SCALE GENOMIC DNA]</scope>
    <source>
        <strain evidence="8 9">IMCC3135</strain>
    </source>
</reference>
<dbReference type="InterPro" id="IPR011282">
    <property type="entry name" value="2am3keto_CoA_ligase"/>
</dbReference>
<feature type="binding site" evidence="6">
    <location>
        <position position="372"/>
    </location>
    <ligand>
        <name>substrate</name>
    </ligand>
</feature>
<dbReference type="PANTHER" id="PTHR13693:SF102">
    <property type="entry name" value="2-AMINO-3-KETOBUTYRATE COENZYME A LIGASE, MITOCHONDRIAL"/>
    <property type="match status" value="1"/>
</dbReference>
<evidence type="ECO:0000256" key="3">
    <source>
        <dbReference type="ARBA" id="ARBA00022679"/>
    </source>
</evidence>
<keyword evidence="5 6" id="KW-0012">Acyltransferase</keyword>
<evidence type="ECO:0000256" key="2">
    <source>
        <dbReference type="ARBA" id="ARBA00008392"/>
    </source>
</evidence>
<name>A0A2Z2NRE7_9GAMM</name>
<keyword evidence="9" id="KW-1185">Reference proteome</keyword>
<dbReference type="AlphaFoldDB" id="A0A2Z2NRE7"/>
<feature type="domain" description="Aminotransferase class I/classII large" evidence="7">
    <location>
        <begin position="47"/>
        <end position="391"/>
    </location>
</feature>
<dbReference type="InterPro" id="IPR004839">
    <property type="entry name" value="Aminotransferase_I/II_large"/>
</dbReference>
<dbReference type="Gene3D" id="3.40.640.10">
    <property type="entry name" value="Type I PLP-dependent aspartate aminotransferase-like (Major domain)"/>
    <property type="match status" value="1"/>
</dbReference>
<comment type="function">
    <text evidence="6">Catalyzes the cleavage of 2-amino-3-ketobutyrate to glycine and acetyl-CoA.</text>
</comment>
<dbReference type="UniPathway" id="UPA00046">
    <property type="reaction ID" value="UER00506"/>
</dbReference>
<feature type="binding site" description="in other chain" evidence="6">
    <location>
        <begin position="245"/>
        <end position="248"/>
    </location>
    <ligand>
        <name>pyridoxal 5'-phosphate</name>
        <dbReference type="ChEBI" id="CHEBI:597326"/>
        <note>ligand shared between dimeric partners</note>
    </ligand>
</feature>
<evidence type="ECO:0000256" key="4">
    <source>
        <dbReference type="ARBA" id="ARBA00022898"/>
    </source>
</evidence>
<organism evidence="8 9">
    <name type="scientific">Granulosicoccus antarcticus IMCC3135</name>
    <dbReference type="NCBI Taxonomy" id="1192854"/>
    <lineage>
        <taxon>Bacteria</taxon>
        <taxon>Pseudomonadati</taxon>
        <taxon>Pseudomonadota</taxon>
        <taxon>Gammaproteobacteria</taxon>
        <taxon>Chromatiales</taxon>
        <taxon>Granulosicoccaceae</taxon>
        <taxon>Granulosicoccus</taxon>
    </lineage>
</organism>
<dbReference type="InterPro" id="IPR015424">
    <property type="entry name" value="PyrdxlP-dep_Trfase"/>
</dbReference>
<dbReference type="CDD" id="cd06454">
    <property type="entry name" value="KBL_like"/>
    <property type="match status" value="1"/>
</dbReference>
<dbReference type="GO" id="GO:0008890">
    <property type="term" value="F:glycine C-acetyltransferase activity"/>
    <property type="evidence" value="ECO:0007669"/>
    <property type="project" value="UniProtKB-UniRule"/>
</dbReference>
<evidence type="ECO:0000313" key="9">
    <source>
        <dbReference type="Proteomes" id="UP000250079"/>
    </source>
</evidence>
<comment type="similarity">
    <text evidence="2 6">Belongs to the class-II pyridoxal-phosphate-dependent aminotransferase family.</text>
</comment>
<dbReference type="InterPro" id="IPR050087">
    <property type="entry name" value="AON_synthase_class-II"/>
</dbReference>
<keyword evidence="3 6" id="KW-0808">Transferase</keyword>
<evidence type="ECO:0000256" key="1">
    <source>
        <dbReference type="ARBA" id="ARBA00005029"/>
    </source>
</evidence>
<comment type="pathway">
    <text evidence="1">Porphyrin-containing compound metabolism; protoporphyrin-IX biosynthesis; 5-aminolevulinate from glycine: step 1/1.</text>
</comment>
<dbReference type="RefSeq" id="WP_088919170.1">
    <property type="nucleotide sequence ID" value="NZ_CP018632.1"/>
</dbReference>
<accession>A0A2Z2NRE7</accession>
<dbReference type="InterPro" id="IPR015422">
    <property type="entry name" value="PyrdxlP-dep_Trfase_small"/>
</dbReference>
<evidence type="ECO:0000259" key="7">
    <source>
        <dbReference type="Pfam" id="PF00155"/>
    </source>
</evidence>
<dbReference type="Pfam" id="PF00155">
    <property type="entry name" value="Aminotran_1_2"/>
    <property type="match status" value="1"/>
</dbReference>
<evidence type="ECO:0000256" key="6">
    <source>
        <dbReference type="HAMAP-Rule" id="MF_00985"/>
    </source>
</evidence>
<dbReference type="Gene3D" id="3.90.1150.10">
    <property type="entry name" value="Aspartate Aminotransferase, domain 1"/>
    <property type="match status" value="1"/>
</dbReference>
<dbReference type="KEGG" id="gai:IMCC3135_20040"/>
<comment type="pathway">
    <text evidence="6">Amino-acid degradation; L-threonine degradation via oxydo-reductase pathway; glycine from L-threonine: step 2/2.</text>
</comment>
<gene>
    <name evidence="8" type="primary">kbl_2</name>
    <name evidence="6" type="synonym">kbl</name>
    <name evidence="8" type="ORF">IMCC3135_20040</name>
</gene>
<comment type="subunit">
    <text evidence="6">Homodimer.</text>
</comment>
<dbReference type="HAMAP" id="MF_00985">
    <property type="entry name" value="2am3keto_CoA_ligase"/>
    <property type="match status" value="1"/>
</dbReference>
<evidence type="ECO:0000256" key="5">
    <source>
        <dbReference type="ARBA" id="ARBA00023315"/>
    </source>
</evidence>
<feature type="binding site" evidence="6">
    <location>
        <position position="140"/>
    </location>
    <ligand>
        <name>substrate</name>
    </ligand>
</feature>
<dbReference type="GO" id="GO:0016874">
    <property type="term" value="F:ligase activity"/>
    <property type="evidence" value="ECO:0007669"/>
    <property type="project" value="UniProtKB-KW"/>
</dbReference>
<feature type="binding site" description="in other chain" evidence="6">
    <location>
        <begin position="115"/>
        <end position="116"/>
    </location>
    <ligand>
        <name>pyridoxal 5'-phosphate</name>
        <dbReference type="ChEBI" id="CHEBI:597326"/>
        <note>ligand shared between dimeric partners</note>
    </ligand>
</feature>
<keyword evidence="8" id="KW-0436">Ligase</keyword>
<dbReference type="NCBIfam" id="TIGR01822">
    <property type="entry name" value="2am3keto_CoA"/>
    <property type="match status" value="1"/>
</dbReference>
<dbReference type="NCBIfam" id="NF005394">
    <property type="entry name" value="PRK06939.1"/>
    <property type="match status" value="1"/>
</dbReference>
<dbReference type="InterPro" id="IPR015421">
    <property type="entry name" value="PyrdxlP-dep_Trfase_major"/>
</dbReference>
<dbReference type="Proteomes" id="UP000250079">
    <property type="component" value="Chromosome"/>
</dbReference>
<dbReference type="PANTHER" id="PTHR13693">
    <property type="entry name" value="CLASS II AMINOTRANSFERASE/8-AMINO-7-OXONONANOATE SYNTHASE"/>
    <property type="match status" value="1"/>
</dbReference>
<dbReference type="EMBL" id="CP018632">
    <property type="protein sequence ID" value="ASJ74086.1"/>
    <property type="molecule type" value="Genomic_DNA"/>
</dbReference>
<sequence length="402" mass="43556">MNNQFLTHLQHELEDIESAGLLKSERAILTAQSGRVSVQLDGTQRDDVINLCANNYLGLANHPSLIQAAKEAMDQHGFGLASVRFICGTQDIHLELERRLAQFLGKDDAILFAACFDANGGLFEPLLGPEDAIISDSLNHASIIDGIRLCKAQRYRYKNSDMDDLEEKLKTAKESGARFIMIATDGVFSMDGYLAKLPEITALAERYDAMVMVDDCHSTGFMGPKGQGTAAHFGVNDKVDILTGTLGKALGGAMGGYVAGPAAVIDLLRQRARPYLFSNSLAPSIVAASIEAIRLVEEGDELRARLFENAAYWRSGLSSLGFTLAEGEHPIIPVMLGEAQLAQSLSRELFELGVYVSGFFFPVVPKGQARIRTQMSAALTRDDLDRALNAFDIAGRKTGVIG</sequence>
<proteinExistence type="inferred from homology"/>
<protein>
    <recommendedName>
        <fullName evidence="6">2-amino-3-ketobutyrate coenzyme A ligase</fullName>
        <shortName evidence="6">AKB ligase</shortName>
        <ecNumber evidence="6">2.3.1.29</ecNumber>
    </recommendedName>
    <alternativeName>
        <fullName evidence="6">Glycine acetyltransferase</fullName>
    </alternativeName>
</protein>
<dbReference type="EC" id="2.3.1.29" evidence="6"/>
<dbReference type="GO" id="GO:0030170">
    <property type="term" value="F:pyridoxal phosphate binding"/>
    <property type="evidence" value="ECO:0007669"/>
    <property type="project" value="UniProtKB-UniRule"/>
</dbReference>
<feature type="binding site" description="in other chain" evidence="6">
    <location>
        <position position="189"/>
    </location>
    <ligand>
        <name>pyridoxal 5'-phosphate</name>
        <dbReference type="ChEBI" id="CHEBI:597326"/>
        <note>ligand shared between dimeric partners</note>
    </ligand>
</feature>
<comment type="catalytic activity">
    <reaction evidence="6">
        <text>glycine + acetyl-CoA = (2S)-2-amino-3-oxobutanoate + CoA</text>
        <dbReference type="Rhea" id="RHEA:20736"/>
        <dbReference type="ChEBI" id="CHEBI:57287"/>
        <dbReference type="ChEBI" id="CHEBI:57288"/>
        <dbReference type="ChEBI" id="CHEBI:57305"/>
        <dbReference type="ChEBI" id="CHEBI:78948"/>
        <dbReference type="EC" id="2.3.1.29"/>
    </reaction>
</comment>
<dbReference type="OrthoDB" id="9807157at2"/>